<comment type="caution">
    <text evidence="1">The sequence shown here is derived from an EMBL/GenBank/DDBJ whole genome shotgun (WGS) entry which is preliminary data.</text>
</comment>
<evidence type="ECO:0000313" key="2">
    <source>
        <dbReference type="Proteomes" id="UP000400924"/>
    </source>
</evidence>
<dbReference type="EMBL" id="VJZC01000002">
    <property type="protein sequence ID" value="MPY55730.1"/>
    <property type="molecule type" value="Genomic_DNA"/>
</dbReference>
<proteinExistence type="predicted"/>
<protein>
    <submittedName>
        <fullName evidence="1">Uncharacterized protein</fullName>
    </submittedName>
</protein>
<gene>
    <name evidence="1" type="ORF">FNH08_00550</name>
</gene>
<reference evidence="1 2" key="1">
    <citation type="submission" date="2019-07" db="EMBL/GenBank/DDBJ databases">
        <title>New species of Amycolatopsis and Streptomyces.</title>
        <authorList>
            <person name="Duangmal K."/>
            <person name="Teo W.F.A."/>
            <person name="Lipun K."/>
        </authorList>
    </citation>
    <scope>NUCLEOTIDE SEQUENCE [LARGE SCALE GENOMIC DNA]</scope>
    <source>
        <strain evidence="1 2">NBRC 106415</strain>
    </source>
</reference>
<keyword evidence="2" id="KW-1185">Reference proteome</keyword>
<sequence>MRSPDYTRLAAQLPAVYQQDPVSFAQVDAYLGLADDLNRAIVERLEDLLLGLGPDAVLRWPADVPLDAGPDALLRSYLATYDEVAAWAGFVFPASWPRTEAGLARRRQFLARSARLWRRRGTPRGFLSWFALYFGIVRADERPYLLEHYKAPGTVAAPAPYSATLFVPAPRFADWARREEAADFVHRYAPAHVGMRVCFVNPELLTRPPLTDPPVLPDSPTPSQLDAYAAAVAEHEAKLNALLCSAVSEIDHRNGIHIHACVDGGRPHDRLDVGRLPTT</sequence>
<name>A0A5N8X8C7_9ACTN</name>
<dbReference type="Proteomes" id="UP000400924">
    <property type="component" value="Unassembled WGS sequence"/>
</dbReference>
<dbReference type="OrthoDB" id="4863673at2"/>
<dbReference type="RefSeq" id="WP_152769215.1">
    <property type="nucleotide sequence ID" value="NZ_VJZC01000002.1"/>
</dbReference>
<organism evidence="1 2">
    <name type="scientific">Streptomyces spongiae</name>
    <dbReference type="NCBI Taxonomy" id="565072"/>
    <lineage>
        <taxon>Bacteria</taxon>
        <taxon>Bacillati</taxon>
        <taxon>Actinomycetota</taxon>
        <taxon>Actinomycetes</taxon>
        <taxon>Kitasatosporales</taxon>
        <taxon>Streptomycetaceae</taxon>
        <taxon>Streptomyces</taxon>
    </lineage>
</organism>
<dbReference type="AlphaFoldDB" id="A0A5N8X8C7"/>
<evidence type="ECO:0000313" key="1">
    <source>
        <dbReference type="EMBL" id="MPY55730.1"/>
    </source>
</evidence>
<accession>A0A5N8X8C7</accession>